<dbReference type="AlphaFoldDB" id="A0ABD5QFV4"/>
<sequence length="87" mass="9408">MSDRDGVAATVVVSYGPAADGIGDALGEPSYRRYLRRAHEGRVAAGEEWPEFVSRGCGSRAEVVLRIERVESGSRIGEDTAVEFVPR</sequence>
<dbReference type="EMBL" id="JBHSJG010000036">
    <property type="protein sequence ID" value="MFC4988558.1"/>
    <property type="molecule type" value="Genomic_DNA"/>
</dbReference>
<dbReference type="InterPro" id="IPR058274">
    <property type="entry name" value="DUF7968"/>
</dbReference>
<proteinExistence type="predicted"/>
<name>A0ABD5QFV4_9EURY</name>
<dbReference type="RefSeq" id="WP_224827317.1">
    <property type="nucleotide sequence ID" value="NZ_JAIVEF010000001.1"/>
</dbReference>
<protein>
    <recommendedName>
        <fullName evidence="1">DUF7968 domain-containing protein</fullName>
    </recommendedName>
</protein>
<dbReference type="Proteomes" id="UP001595925">
    <property type="component" value="Unassembled WGS sequence"/>
</dbReference>
<evidence type="ECO:0000313" key="3">
    <source>
        <dbReference type="Proteomes" id="UP001595925"/>
    </source>
</evidence>
<evidence type="ECO:0000259" key="1">
    <source>
        <dbReference type="Pfam" id="PF25922"/>
    </source>
</evidence>
<gene>
    <name evidence="2" type="ORF">ACFPFO_12450</name>
</gene>
<feature type="domain" description="DUF7968" evidence="1">
    <location>
        <begin position="7"/>
        <end position="87"/>
    </location>
</feature>
<keyword evidence="3" id="KW-1185">Reference proteome</keyword>
<dbReference type="Pfam" id="PF25922">
    <property type="entry name" value="DUF7968"/>
    <property type="match status" value="1"/>
</dbReference>
<organism evidence="2 3">
    <name type="scientific">Saliphagus infecundisoli</name>
    <dbReference type="NCBI Taxonomy" id="1849069"/>
    <lineage>
        <taxon>Archaea</taxon>
        <taxon>Methanobacteriati</taxon>
        <taxon>Methanobacteriota</taxon>
        <taxon>Stenosarchaea group</taxon>
        <taxon>Halobacteria</taxon>
        <taxon>Halobacteriales</taxon>
        <taxon>Natrialbaceae</taxon>
        <taxon>Saliphagus</taxon>
    </lineage>
</organism>
<reference evidence="2 3" key="1">
    <citation type="journal article" date="2019" name="Int. J. Syst. Evol. Microbiol.">
        <title>The Global Catalogue of Microorganisms (GCM) 10K type strain sequencing project: providing services to taxonomists for standard genome sequencing and annotation.</title>
        <authorList>
            <consortium name="The Broad Institute Genomics Platform"/>
            <consortium name="The Broad Institute Genome Sequencing Center for Infectious Disease"/>
            <person name="Wu L."/>
            <person name="Ma J."/>
        </authorList>
    </citation>
    <scope>NUCLEOTIDE SEQUENCE [LARGE SCALE GENOMIC DNA]</scope>
    <source>
        <strain evidence="2 3">CGMCC 1.15824</strain>
    </source>
</reference>
<comment type="caution">
    <text evidence="2">The sequence shown here is derived from an EMBL/GenBank/DDBJ whole genome shotgun (WGS) entry which is preliminary data.</text>
</comment>
<accession>A0ABD5QFV4</accession>
<evidence type="ECO:0000313" key="2">
    <source>
        <dbReference type="EMBL" id="MFC4988558.1"/>
    </source>
</evidence>